<evidence type="ECO:0000259" key="8">
    <source>
        <dbReference type="PROSITE" id="PS50928"/>
    </source>
</evidence>
<feature type="domain" description="ABC transmembrane type-1" evidence="8">
    <location>
        <begin position="1"/>
        <end position="195"/>
    </location>
</feature>
<reference evidence="9" key="1">
    <citation type="submission" date="2020-10" db="EMBL/GenBank/DDBJ databases">
        <authorList>
            <person name="Gilroy R."/>
        </authorList>
    </citation>
    <scope>NUCLEOTIDE SEQUENCE</scope>
    <source>
        <strain evidence="9">CHK195-4489</strain>
    </source>
</reference>
<dbReference type="PANTHER" id="PTHR30193">
    <property type="entry name" value="ABC TRANSPORTER PERMEASE PROTEIN"/>
    <property type="match status" value="1"/>
</dbReference>
<feature type="transmembrane region" description="Helical" evidence="7">
    <location>
        <begin position="20"/>
        <end position="44"/>
    </location>
</feature>
<feature type="transmembrane region" description="Helical" evidence="7">
    <location>
        <begin position="115"/>
        <end position="139"/>
    </location>
</feature>
<gene>
    <name evidence="9" type="ORF">IAD50_06455</name>
</gene>
<evidence type="ECO:0000256" key="5">
    <source>
        <dbReference type="ARBA" id="ARBA00022989"/>
    </source>
</evidence>
<evidence type="ECO:0000313" key="9">
    <source>
        <dbReference type="EMBL" id="HIU29918.1"/>
    </source>
</evidence>
<dbReference type="InterPro" id="IPR051393">
    <property type="entry name" value="ABC_transporter_permease"/>
</dbReference>
<protein>
    <submittedName>
        <fullName evidence="9">Sugar ABC transporter permease</fullName>
    </submittedName>
</protein>
<evidence type="ECO:0000256" key="4">
    <source>
        <dbReference type="ARBA" id="ARBA00022692"/>
    </source>
</evidence>
<keyword evidence="6 7" id="KW-0472">Membrane</keyword>
<evidence type="ECO:0000256" key="1">
    <source>
        <dbReference type="ARBA" id="ARBA00004651"/>
    </source>
</evidence>
<evidence type="ECO:0000256" key="3">
    <source>
        <dbReference type="ARBA" id="ARBA00022475"/>
    </source>
</evidence>
<dbReference type="GO" id="GO:0055085">
    <property type="term" value="P:transmembrane transport"/>
    <property type="evidence" value="ECO:0007669"/>
    <property type="project" value="InterPro"/>
</dbReference>
<comment type="subcellular location">
    <subcellularLocation>
        <location evidence="1 7">Cell membrane</location>
        <topology evidence="1 7">Multi-pass membrane protein</topology>
    </subcellularLocation>
</comment>
<dbReference type="InterPro" id="IPR035906">
    <property type="entry name" value="MetI-like_sf"/>
</dbReference>
<dbReference type="Gene3D" id="1.10.3720.10">
    <property type="entry name" value="MetI-like"/>
    <property type="match status" value="1"/>
</dbReference>
<dbReference type="InterPro" id="IPR000515">
    <property type="entry name" value="MetI-like"/>
</dbReference>
<evidence type="ECO:0000256" key="2">
    <source>
        <dbReference type="ARBA" id="ARBA00022448"/>
    </source>
</evidence>
<dbReference type="GO" id="GO:0005886">
    <property type="term" value="C:plasma membrane"/>
    <property type="evidence" value="ECO:0007669"/>
    <property type="project" value="UniProtKB-SubCell"/>
</dbReference>
<comment type="similarity">
    <text evidence="7">Belongs to the binding-protein-dependent transport system permease family.</text>
</comment>
<dbReference type="Pfam" id="PF00528">
    <property type="entry name" value="BPD_transp_1"/>
    <property type="match status" value="1"/>
</dbReference>
<organism evidence="9 10">
    <name type="scientific">Candidatus Egerieisoma faecipullorum</name>
    <dbReference type="NCBI Taxonomy" id="2840963"/>
    <lineage>
        <taxon>Bacteria</taxon>
        <taxon>Bacillati</taxon>
        <taxon>Bacillota</taxon>
        <taxon>Clostridia</taxon>
        <taxon>Eubacteriales</taxon>
        <taxon>Clostridiaceae</taxon>
        <taxon>Clostridiaceae incertae sedis</taxon>
        <taxon>Candidatus Egerieisoma</taxon>
    </lineage>
</organism>
<proteinExistence type="inferred from homology"/>
<reference evidence="9" key="2">
    <citation type="journal article" date="2021" name="PeerJ">
        <title>Extensive microbial diversity within the chicken gut microbiome revealed by metagenomics and culture.</title>
        <authorList>
            <person name="Gilroy R."/>
            <person name="Ravi A."/>
            <person name="Getino M."/>
            <person name="Pursley I."/>
            <person name="Horton D.L."/>
            <person name="Alikhan N.F."/>
            <person name="Baker D."/>
            <person name="Gharbi K."/>
            <person name="Hall N."/>
            <person name="Watson M."/>
            <person name="Adriaenssens E.M."/>
            <person name="Foster-Nyarko E."/>
            <person name="Jarju S."/>
            <person name="Secka A."/>
            <person name="Antonio M."/>
            <person name="Oren A."/>
            <person name="Chaudhuri R.R."/>
            <person name="La Ragione R."/>
            <person name="Hildebrand F."/>
            <person name="Pallen M.J."/>
        </authorList>
    </citation>
    <scope>NUCLEOTIDE SEQUENCE</scope>
    <source>
        <strain evidence="9">CHK195-4489</strain>
    </source>
</reference>
<sequence length="205" mass="23131">MLLALIFFSIGRDSNLHTGMLISVLLLPIVIPSSFSALFFQILLERSGILNTAAPFLGNIDWLRTQPWAFLILTLLFVWKNFGYVMIIDYAALTAIDPDILSAALCDGAGVFRRFFSVTLPMVAPSVFFTAVFGFMNVFKIYRESFLLMGEYPVSGVYLLQNFIQNNLANMNFQRMSCASILFLILMSIPVAIMLRQNNKRGSWL</sequence>
<keyword evidence="5 7" id="KW-1133">Transmembrane helix</keyword>
<dbReference type="AlphaFoldDB" id="A0A9D1LB65"/>
<dbReference type="PANTHER" id="PTHR30193:SF37">
    <property type="entry name" value="INNER MEMBRANE ABC TRANSPORTER PERMEASE PROTEIN YCJO"/>
    <property type="match status" value="1"/>
</dbReference>
<dbReference type="PROSITE" id="PS50928">
    <property type="entry name" value="ABC_TM1"/>
    <property type="match status" value="1"/>
</dbReference>
<feature type="transmembrane region" description="Helical" evidence="7">
    <location>
        <begin position="68"/>
        <end position="95"/>
    </location>
</feature>
<feature type="transmembrane region" description="Helical" evidence="7">
    <location>
        <begin position="176"/>
        <end position="195"/>
    </location>
</feature>
<comment type="caution">
    <text evidence="9">The sequence shown here is derived from an EMBL/GenBank/DDBJ whole genome shotgun (WGS) entry which is preliminary data.</text>
</comment>
<keyword evidence="2 7" id="KW-0813">Transport</keyword>
<accession>A0A9D1LB65</accession>
<dbReference type="EMBL" id="DVMM01000134">
    <property type="protein sequence ID" value="HIU29918.1"/>
    <property type="molecule type" value="Genomic_DNA"/>
</dbReference>
<keyword evidence="3" id="KW-1003">Cell membrane</keyword>
<evidence type="ECO:0000313" key="10">
    <source>
        <dbReference type="Proteomes" id="UP000824089"/>
    </source>
</evidence>
<keyword evidence="4 7" id="KW-0812">Transmembrane</keyword>
<name>A0A9D1LB65_9CLOT</name>
<dbReference type="SUPFAM" id="SSF161098">
    <property type="entry name" value="MetI-like"/>
    <property type="match status" value="1"/>
</dbReference>
<evidence type="ECO:0000256" key="7">
    <source>
        <dbReference type="RuleBase" id="RU363032"/>
    </source>
</evidence>
<dbReference type="Proteomes" id="UP000824089">
    <property type="component" value="Unassembled WGS sequence"/>
</dbReference>
<dbReference type="CDD" id="cd06261">
    <property type="entry name" value="TM_PBP2"/>
    <property type="match status" value="1"/>
</dbReference>
<evidence type="ECO:0000256" key="6">
    <source>
        <dbReference type="ARBA" id="ARBA00023136"/>
    </source>
</evidence>